<feature type="compositionally biased region" description="Polar residues" evidence="2">
    <location>
        <begin position="395"/>
        <end position="408"/>
    </location>
</feature>
<dbReference type="AlphaFoldDB" id="A0A060SX33"/>
<dbReference type="InterPro" id="IPR000560">
    <property type="entry name" value="His_Pase_clade-2"/>
</dbReference>
<keyword evidence="1" id="KW-0378">Hydrolase</keyword>
<dbReference type="PANTHER" id="PTHR20963:SF18">
    <property type="entry name" value="ACID PHOSPHATASE PHO11-RELATED"/>
    <property type="match status" value="1"/>
</dbReference>
<evidence type="ECO:0000256" key="1">
    <source>
        <dbReference type="ARBA" id="ARBA00022801"/>
    </source>
</evidence>
<feature type="region of interest" description="Disordered" evidence="2">
    <location>
        <begin position="335"/>
        <end position="354"/>
    </location>
</feature>
<sequence length="640" mass="72536">MVAIDRLASSTLLARASNVSDPWVASAASHDTLSPHTIPWESNGMFLSQFAPENWNLLRHTGVNGPYASHPGFGLEPAIPESCTIDKVFVLARHAERSPSTELFHRLGQTIEKIQRANPRGLLKFVSYHQWEMAADGGGKLTVNGRFAGTEGARSLGRRLRDRYIHLIPDHLHFFAAASGRVVESVRRFAAGFFDSFKAEEHYEVVLLSQEGSHGANSMTPDQGCRPFLDHHESTHHSIDFFDQYCHPILERLHSCMDDELTIEDLKNLFMVCEYELNMKGESEFCSLFSRDDWVIWGHHNNLIDYYGRGPGNPYSSAVGSVHLQAALSILSEETAHHSTDETSHRSADEMSLRSKRSLEIDADQGYNGTHYVNGTAQNYNAHNSTRLYRRSFNETGDLSKRSGNSTGLYRRSFNETGEDSKWSRNSTRLYTRSFNETGELSKRQQLDSDYQDDFDYSERQGQSHHSGSRQHHQVGSKHPVNRRVPHHSHRASHRQSENVFVSFAHNEQITTFLTAFGIFNPRDHLPTDTLPHPGHHNRWNAAELAPMGAYVALERLQCDCGPEPAHYVRLIVNDQAIPIPGCQSGPGLSCAIQQFETIVQERIRDYHSTCDCEEDQSKSLSFYWDRESTFSQRQHVMAE</sequence>
<dbReference type="PhylomeDB" id="A0A060SX33"/>
<reference evidence="3" key="2">
    <citation type="submission" date="2014-06" db="EMBL/GenBank/DDBJ databases">
        <title>The complete genome of Blastobotrys (Arxula) adeninivorans LS3 - a yeast of biotechnological interest.</title>
        <authorList>
            <person name="Kunze G."/>
            <person name="Gaillardin C."/>
            <person name="Czernicka M."/>
            <person name="Durrens P."/>
            <person name="Martin T."/>
            <person name="Boer E."/>
            <person name="Gabaldon T."/>
            <person name="Cruz J."/>
            <person name="Talla E."/>
            <person name="Marck C."/>
            <person name="Goffeau A."/>
            <person name="Barbe V."/>
            <person name="Baret P."/>
            <person name="Baronian K."/>
            <person name="Beier S."/>
            <person name="Bleykasten C."/>
            <person name="Bode R."/>
            <person name="Casaregola S."/>
            <person name="Despons L."/>
            <person name="Fairhead C."/>
            <person name="Giersberg M."/>
            <person name="Gierski P."/>
            <person name="Hahnel U."/>
            <person name="Hartmann A."/>
            <person name="Jankowska D."/>
            <person name="Jubin C."/>
            <person name="Jung P."/>
            <person name="Lafontaine I."/>
            <person name="Leh-Louis V."/>
            <person name="Lemaire M."/>
            <person name="Marcet-Houben M."/>
            <person name="Mascher M."/>
            <person name="Morel G."/>
            <person name="Richard G.-F."/>
            <person name="Riechen J."/>
            <person name="Sacerdot C."/>
            <person name="Sarkar A."/>
            <person name="Savel G."/>
            <person name="Schacherer J."/>
            <person name="Sherman D."/>
            <person name="Straub M.-L."/>
            <person name="Stein N."/>
            <person name="Thierry A."/>
            <person name="Trautwein-Schult A."/>
            <person name="Westhof E."/>
            <person name="Worch S."/>
            <person name="Dujon B."/>
            <person name="Souciet J.-L."/>
            <person name="Wincker P."/>
            <person name="Scholz U."/>
            <person name="Neuveglise N."/>
        </authorList>
    </citation>
    <scope>NUCLEOTIDE SEQUENCE</scope>
    <source>
        <strain evidence="3">LS3</strain>
    </source>
</reference>
<dbReference type="PANTHER" id="PTHR20963">
    <property type="entry name" value="MULTIPLE INOSITOL POLYPHOSPHATE PHOSPHATASE-RELATED"/>
    <property type="match status" value="1"/>
</dbReference>
<dbReference type="CDD" id="cd07061">
    <property type="entry name" value="HP_HAP_like"/>
    <property type="match status" value="1"/>
</dbReference>
<dbReference type="Gene3D" id="3.40.50.1240">
    <property type="entry name" value="Phosphoglycerate mutase-like"/>
    <property type="match status" value="2"/>
</dbReference>
<feature type="compositionally biased region" description="Basic residues" evidence="2">
    <location>
        <begin position="467"/>
        <end position="494"/>
    </location>
</feature>
<evidence type="ECO:0000256" key="2">
    <source>
        <dbReference type="SAM" id="MobiDB-lite"/>
    </source>
</evidence>
<dbReference type="GO" id="GO:0003993">
    <property type="term" value="F:acid phosphatase activity"/>
    <property type="evidence" value="ECO:0007669"/>
    <property type="project" value="TreeGrafter"/>
</dbReference>
<dbReference type="SUPFAM" id="SSF53254">
    <property type="entry name" value="Phosphoglycerate mutase-like"/>
    <property type="match status" value="1"/>
</dbReference>
<dbReference type="InterPro" id="IPR029033">
    <property type="entry name" value="His_PPase_superfam"/>
</dbReference>
<gene>
    <name evidence="3" type="ORF">GNLVRS02_ARAD1A10252g</name>
</gene>
<feature type="region of interest" description="Disordered" evidence="2">
    <location>
        <begin position="455"/>
        <end position="497"/>
    </location>
</feature>
<reference evidence="3" key="1">
    <citation type="submission" date="2014-02" db="EMBL/GenBank/DDBJ databases">
        <authorList>
            <person name="Genoscope - CEA"/>
        </authorList>
    </citation>
    <scope>NUCLEOTIDE SEQUENCE</scope>
    <source>
        <strain evidence="3">LS3</strain>
    </source>
</reference>
<proteinExistence type="predicted"/>
<dbReference type="EMBL" id="HG937691">
    <property type="protein sequence ID" value="CDP33475.1"/>
    <property type="molecule type" value="Genomic_DNA"/>
</dbReference>
<dbReference type="Pfam" id="PF00328">
    <property type="entry name" value="His_Phos_2"/>
    <property type="match status" value="2"/>
</dbReference>
<evidence type="ECO:0000313" key="3">
    <source>
        <dbReference type="EMBL" id="CDP33475.1"/>
    </source>
</evidence>
<feature type="region of interest" description="Disordered" evidence="2">
    <location>
        <begin position="395"/>
        <end position="423"/>
    </location>
</feature>
<name>A0A060SX33_BLAAD</name>
<accession>A0A060SX33</accession>
<protein>
    <submittedName>
        <fullName evidence="3">ARAD1A10252p</fullName>
    </submittedName>
</protein>
<organism evidence="3">
    <name type="scientific">Blastobotrys adeninivorans</name>
    <name type="common">Yeast</name>
    <name type="synonym">Arxula adeninivorans</name>
    <dbReference type="NCBI Taxonomy" id="409370"/>
    <lineage>
        <taxon>Eukaryota</taxon>
        <taxon>Fungi</taxon>
        <taxon>Dikarya</taxon>
        <taxon>Ascomycota</taxon>
        <taxon>Saccharomycotina</taxon>
        <taxon>Dipodascomycetes</taxon>
        <taxon>Dipodascales</taxon>
        <taxon>Trichomonascaceae</taxon>
        <taxon>Blastobotrys</taxon>
    </lineage>
</organism>